<reference evidence="1" key="1">
    <citation type="submission" date="2021-06" db="EMBL/GenBank/DDBJ databases">
        <authorList>
            <person name="Kallberg Y."/>
            <person name="Tangrot J."/>
            <person name="Rosling A."/>
        </authorList>
    </citation>
    <scope>NUCLEOTIDE SEQUENCE</scope>
    <source>
        <strain evidence="1">28 12/20/2015</strain>
    </source>
</reference>
<keyword evidence="2" id="KW-1185">Reference proteome</keyword>
<evidence type="ECO:0000313" key="2">
    <source>
        <dbReference type="Proteomes" id="UP000789366"/>
    </source>
</evidence>
<sequence length="94" mass="11302">THLKIYLLAKEFNQLKISYQTNNDFDELELKETEKKKSSLENTEFNNIQDKEIQFDNQILTSVQIKKFQKIFVQHTIKKNEEQEINEELIVILD</sequence>
<accession>A0ACA9Q3I9</accession>
<proteinExistence type="predicted"/>
<gene>
    <name evidence="1" type="ORF">SPELUC_LOCUS13402</name>
</gene>
<comment type="caution">
    <text evidence="1">The sequence shown here is derived from an EMBL/GenBank/DDBJ whole genome shotgun (WGS) entry which is preliminary data.</text>
</comment>
<dbReference type="EMBL" id="CAJVPW010035204">
    <property type="protein sequence ID" value="CAG8735201.1"/>
    <property type="molecule type" value="Genomic_DNA"/>
</dbReference>
<protein>
    <submittedName>
        <fullName evidence="1">4341_t:CDS:1</fullName>
    </submittedName>
</protein>
<organism evidence="1 2">
    <name type="scientific">Cetraspora pellucida</name>
    <dbReference type="NCBI Taxonomy" id="1433469"/>
    <lineage>
        <taxon>Eukaryota</taxon>
        <taxon>Fungi</taxon>
        <taxon>Fungi incertae sedis</taxon>
        <taxon>Mucoromycota</taxon>
        <taxon>Glomeromycotina</taxon>
        <taxon>Glomeromycetes</taxon>
        <taxon>Diversisporales</taxon>
        <taxon>Gigasporaceae</taxon>
        <taxon>Cetraspora</taxon>
    </lineage>
</organism>
<name>A0ACA9Q3I9_9GLOM</name>
<dbReference type="Proteomes" id="UP000789366">
    <property type="component" value="Unassembled WGS sequence"/>
</dbReference>
<evidence type="ECO:0000313" key="1">
    <source>
        <dbReference type="EMBL" id="CAG8735201.1"/>
    </source>
</evidence>
<feature type="non-terminal residue" evidence="1">
    <location>
        <position position="1"/>
    </location>
</feature>